<dbReference type="Proteomes" id="UP000738431">
    <property type="component" value="Chromosome"/>
</dbReference>
<dbReference type="EMBL" id="CP139781">
    <property type="protein sequence ID" value="WRQ89665.1"/>
    <property type="molecule type" value="Genomic_DNA"/>
</dbReference>
<sequence>MKAKDIRELAPTEIETKLRETREALLDLRLKKNAGLVEKPHQLRSLRKEIARLETILNEKQTAAA</sequence>
<evidence type="ECO:0000256" key="2">
    <source>
        <dbReference type="ARBA" id="ARBA00022980"/>
    </source>
</evidence>
<organism evidence="6 7">
    <name type="scientific">Actomonas aquatica</name>
    <dbReference type="NCBI Taxonomy" id="2866162"/>
    <lineage>
        <taxon>Bacteria</taxon>
        <taxon>Pseudomonadati</taxon>
        <taxon>Verrucomicrobiota</taxon>
        <taxon>Opitutia</taxon>
        <taxon>Opitutales</taxon>
        <taxon>Opitutaceae</taxon>
        <taxon>Actomonas</taxon>
    </lineage>
</organism>
<reference evidence="6 7" key="1">
    <citation type="submission" date="2023-12" db="EMBL/GenBank/DDBJ databases">
        <title>Description of an unclassified Opitutus bacterium of Verrucomicrobiota.</title>
        <authorList>
            <person name="Zhang D.-F."/>
        </authorList>
    </citation>
    <scope>NUCLEOTIDE SEQUENCE [LARGE SCALE GENOMIC DNA]</scope>
    <source>
        <strain evidence="6 7">WL0086</strain>
    </source>
</reference>
<dbReference type="PANTHER" id="PTHR10916:SF0">
    <property type="entry name" value="LARGE RIBOSOMAL SUBUNIT PROTEIN UL29C"/>
    <property type="match status" value="1"/>
</dbReference>
<evidence type="ECO:0000256" key="5">
    <source>
        <dbReference type="HAMAP-Rule" id="MF_00374"/>
    </source>
</evidence>
<dbReference type="InterPro" id="IPR050063">
    <property type="entry name" value="Ribosomal_protein_uL29"/>
</dbReference>
<dbReference type="PROSITE" id="PS00579">
    <property type="entry name" value="RIBOSOMAL_L29"/>
    <property type="match status" value="1"/>
</dbReference>
<evidence type="ECO:0000256" key="3">
    <source>
        <dbReference type="ARBA" id="ARBA00023274"/>
    </source>
</evidence>
<dbReference type="InterPro" id="IPR018254">
    <property type="entry name" value="Ribosomal_uL29_CS"/>
</dbReference>
<dbReference type="CDD" id="cd00427">
    <property type="entry name" value="Ribosomal_L29_HIP"/>
    <property type="match status" value="1"/>
</dbReference>
<comment type="similarity">
    <text evidence="1 5">Belongs to the universal ribosomal protein uL29 family.</text>
</comment>
<keyword evidence="7" id="KW-1185">Reference proteome</keyword>
<dbReference type="SUPFAM" id="SSF46561">
    <property type="entry name" value="Ribosomal protein L29 (L29p)"/>
    <property type="match status" value="1"/>
</dbReference>
<gene>
    <name evidence="5 6" type="primary">rpmC</name>
    <name evidence="6" type="ORF">K1X11_009610</name>
</gene>
<dbReference type="InterPro" id="IPR001854">
    <property type="entry name" value="Ribosomal_uL29"/>
</dbReference>
<dbReference type="RefSeq" id="WP_221029651.1">
    <property type="nucleotide sequence ID" value="NZ_CP139781.1"/>
</dbReference>
<dbReference type="Gene3D" id="1.10.287.310">
    <property type="match status" value="1"/>
</dbReference>
<evidence type="ECO:0000256" key="1">
    <source>
        <dbReference type="ARBA" id="ARBA00009254"/>
    </source>
</evidence>
<accession>A0ABZ1CDC3</accession>
<proteinExistence type="inferred from homology"/>
<dbReference type="PANTHER" id="PTHR10916">
    <property type="entry name" value="60S RIBOSOMAL PROTEIN L35/50S RIBOSOMAL PROTEIN L29"/>
    <property type="match status" value="1"/>
</dbReference>
<name>A0ABZ1CDC3_9BACT</name>
<protein>
    <recommendedName>
        <fullName evidence="4 5">Large ribosomal subunit protein uL29</fullName>
    </recommendedName>
</protein>
<dbReference type="GO" id="GO:0005840">
    <property type="term" value="C:ribosome"/>
    <property type="evidence" value="ECO:0007669"/>
    <property type="project" value="UniProtKB-KW"/>
</dbReference>
<dbReference type="InterPro" id="IPR036049">
    <property type="entry name" value="Ribosomal_uL29_sf"/>
</dbReference>
<keyword evidence="2 5" id="KW-0689">Ribosomal protein</keyword>
<evidence type="ECO:0000313" key="6">
    <source>
        <dbReference type="EMBL" id="WRQ89665.1"/>
    </source>
</evidence>
<dbReference type="HAMAP" id="MF_00374">
    <property type="entry name" value="Ribosomal_uL29"/>
    <property type="match status" value="1"/>
</dbReference>
<dbReference type="Pfam" id="PF00831">
    <property type="entry name" value="Ribosomal_L29"/>
    <property type="match status" value="1"/>
</dbReference>
<evidence type="ECO:0000313" key="7">
    <source>
        <dbReference type="Proteomes" id="UP000738431"/>
    </source>
</evidence>
<dbReference type="NCBIfam" id="TIGR00012">
    <property type="entry name" value="L29"/>
    <property type="match status" value="1"/>
</dbReference>
<evidence type="ECO:0000256" key="4">
    <source>
        <dbReference type="ARBA" id="ARBA00035204"/>
    </source>
</evidence>
<keyword evidence="3 5" id="KW-0687">Ribonucleoprotein</keyword>